<dbReference type="GO" id="GO:0006826">
    <property type="term" value="P:iron ion transport"/>
    <property type="evidence" value="ECO:0007669"/>
    <property type="project" value="InterPro"/>
</dbReference>
<dbReference type="PANTHER" id="PTHR11431">
    <property type="entry name" value="FERRITIN"/>
    <property type="match status" value="1"/>
</dbReference>
<name>A0A382A3M5_9ZZZZ</name>
<organism evidence="6">
    <name type="scientific">marine metagenome</name>
    <dbReference type="NCBI Taxonomy" id="408172"/>
    <lineage>
        <taxon>unclassified sequences</taxon>
        <taxon>metagenomes</taxon>
        <taxon>ecological metagenomes</taxon>
    </lineage>
</organism>
<evidence type="ECO:0000256" key="3">
    <source>
        <dbReference type="ARBA" id="ARBA00023002"/>
    </source>
</evidence>
<dbReference type="InterPro" id="IPR012347">
    <property type="entry name" value="Ferritin-like"/>
</dbReference>
<dbReference type="GO" id="GO:0004322">
    <property type="term" value="F:ferroxidase activity"/>
    <property type="evidence" value="ECO:0007669"/>
    <property type="project" value="TreeGrafter"/>
</dbReference>
<proteinExistence type="predicted"/>
<keyword evidence="3" id="KW-0560">Oxidoreductase</keyword>
<dbReference type="PROSITE" id="PS50905">
    <property type="entry name" value="FERRITIN_LIKE"/>
    <property type="match status" value="1"/>
</dbReference>
<dbReference type="InterPro" id="IPR041719">
    <property type="entry name" value="Ferritin_prok"/>
</dbReference>
<accession>A0A382A3M5</accession>
<dbReference type="AlphaFoldDB" id="A0A382A3M5"/>
<keyword evidence="2" id="KW-0479">Metal-binding</keyword>
<feature type="non-terminal residue" evidence="6">
    <location>
        <position position="1"/>
    </location>
</feature>
<dbReference type="GO" id="GO:0005829">
    <property type="term" value="C:cytosol"/>
    <property type="evidence" value="ECO:0007669"/>
    <property type="project" value="TreeGrafter"/>
</dbReference>
<dbReference type="GO" id="GO:0008199">
    <property type="term" value="F:ferric iron binding"/>
    <property type="evidence" value="ECO:0007669"/>
    <property type="project" value="InterPro"/>
</dbReference>
<dbReference type="Pfam" id="PF00210">
    <property type="entry name" value="Ferritin"/>
    <property type="match status" value="1"/>
</dbReference>
<dbReference type="GO" id="GO:0008198">
    <property type="term" value="F:ferrous iron binding"/>
    <property type="evidence" value="ECO:0007669"/>
    <property type="project" value="TreeGrafter"/>
</dbReference>
<dbReference type="EMBL" id="UINC01023781">
    <property type="protein sequence ID" value="SVA96136.1"/>
    <property type="molecule type" value="Genomic_DNA"/>
</dbReference>
<evidence type="ECO:0000256" key="4">
    <source>
        <dbReference type="ARBA" id="ARBA00023004"/>
    </source>
</evidence>
<keyword evidence="4" id="KW-0408">Iron</keyword>
<gene>
    <name evidence="6" type="ORF">METZ01_LOCUS148990</name>
</gene>
<sequence length="166" mass="18527">VNQAINKQIGVELGAYLQYLTISTYFDVEGLSELAAFFKAQAEDERDHAERFINHVVAFNGKLEIPAIEAPLSTVSSVVAAAKLSLDWEMKVTEEINGLMKLAASEGDHITENFLTWFLDEQLEELSTMNKLLKVAKRAGDNELAVEEFMVRQRGQQQPNPPSADE</sequence>
<dbReference type="InterPro" id="IPR001519">
    <property type="entry name" value="Ferritin"/>
</dbReference>
<evidence type="ECO:0000259" key="5">
    <source>
        <dbReference type="PROSITE" id="PS50905"/>
    </source>
</evidence>
<evidence type="ECO:0000256" key="1">
    <source>
        <dbReference type="ARBA" id="ARBA00022434"/>
    </source>
</evidence>
<evidence type="ECO:0000313" key="6">
    <source>
        <dbReference type="EMBL" id="SVA96136.1"/>
    </source>
</evidence>
<keyword evidence="1" id="KW-0409">Iron storage</keyword>
<dbReference type="InterPro" id="IPR009078">
    <property type="entry name" value="Ferritin-like_SF"/>
</dbReference>
<evidence type="ECO:0000256" key="2">
    <source>
        <dbReference type="ARBA" id="ARBA00022723"/>
    </source>
</evidence>
<dbReference type="InterPro" id="IPR008331">
    <property type="entry name" value="Ferritin_DPS_dom"/>
</dbReference>
<feature type="domain" description="Ferritin-like diiron" evidence="5">
    <location>
        <begin position="1"/>
        <end position="140"/>
    </location>
</feature>
<dbReference type="PANTHER" id="PTHR11431:SF127">
    <property type="entry name" value="BACTERIAL NON-HEME FERRITIN"/>
    <property type="match status" value="1"/>
</dbReference>
<dbReference type="CDD" id="cd01055">
    <property type="entry name" value="Nonheme_Ferritin"/>
    <property type="match status" value="1"/>
</dbReference>
<dbReference type="GO" id="GO:0006879">
    <property type="term" value="P:intracellular iron ion homeostasis"/>
    <property type="evidence" value="ECO:0007669"/>
    <property type="project" value="UniProtKB-KW"/>
</dbReference>
<dbReference type="InterPro" id="IPR009040">
    <property type="entry name" value="Ferritin-like_diiron"/>
</dbReference>
<dbReference type="Gene3D" id="1.20.1260.10">
    <property type="match status" value="1"/>
</dbReference>
<dbReference type="SUPFAM" id="SSF47240">
    <property type="entry name" value="Ferritin-like"/>
    <property type="match status" value="1"/>
</dbReference>
<reference evidence="6" key="1">
    <citation type="submission" date="2018-05" db="EMBL/GenBank/DDBJ databases">
        <authorList>
            <person name="Lanie J.A."/>
            <person name="Ng W.-L."/>
            <person name="Kazmierczak K.M."/>
            <person name="Andrzejewski T.M."/>
            <person name="Davidsen T.M."/>
            <person name="Wayne K.J."/>
            <person name="Tettelin H."/>
            <person name="Glass J.I."/>
            <person name="Rusch D."/>
            <person name="Podicherti R."/>
            <person name="Tsui H.-C.T."/>
            <person name="Winkler M.E."/>
        </authorList>
    </citation>
    <scope>NUCLEOTIDE SEQUENCE</scope>
</reference>
<protein>
    <recommendedName>
        <fullName evidence="5">Ferritin-like diiron domain-containing protein</fullName>
    </recommendedName>
</protein>